<evidence type="ECO:0000256" key="1">
    <source>
        <dbReference type="SAM" id="Phobius"/>
    </source>
</evidence>
<name>X0U2I2_9ZZZZ</name>
<feature type="non-terminal residue" evidence="2">
    <location>
        <position position="53"/>
    </location>
</feature>
<reference evidence="2" key="1">
    <citation type="journal article" date="2014" name="Front. Microbiol.">
        <title>High frequency of phylogenetically diverse reductive dehalogenase-homologous genes in deep subseafloor sedimentary metagenomes.</title>
        <authorList>
            <person name="Kawai M."/>
            <person name="Futagami T."/>
            <person name="Toyoda A."/>
            <person name="Takaki Y."/>
            <person name="Nishi S."/>
            <person name="Hori S."/>
            <person name="Arai W."/>
            <person name="Tsubouchi T."/>
            <person name="Morono Y."/>
            <person name="Uchiyama I."/>
            <person name="Ito T."/>
            <person name="Fujiyama A."/>
            <person name="Inagaki F."/>
            <person name="Takami H."/>
        </authorList>
    </citation>
    <scope>NUCLEOTIDE SEQUENCE</scope>
    <source>
        <strain evidence="2">Expedition CK06-06</strain>
    </source>
</reference>
<dbReference type="AlphaFoldDB" id="X0U2I2"/>
<sequence length="53" mass="5843">MDILSTINLIAFLIWVGIIIYLGARPAVKAFNREFVGLLLTAAFLFQGSVSEE</sequence>
<organism evidence="2">
    <name type="scientific">marine sediment metagenome</name>
    <dbReference type="NCBI Taxonomy" id="412755"/>
    <lineage>
        <taxon>unclassified sequences</taxon>
        <taxon>metagenomes</taxon>
        <taxon>ecological metagenomes</taxon>
    </lineage>
</organism>
<comment type="caution">
    <text evidence="2">The sequence shown here is derived from an EMBL/GenBank/DDBJ whole genome shotgun (WGS) entry which is preliminary data.</text>
</comment>
<evidence type="ECO:0000313" key="2">
    <source>
        <dbReference type="EMBL" id="GAF82675.1"/>
    </source>
</evidence>
<dbReference type="EMBL" id="BARS01002199">
    <property type="protein sequence ID" value="GAF82675.1"/>
    <property type="molecule type" value="Genomic_DNA"/>
</dbReference>
<feature type="transmembrane region" description="Helical" evidence="1">
    <location>
        <begin position="6"/>
        <end position="24"/>
    </location>
</feature>
<protein>
    <submittedName>
        <fullName evidence="2">Uncharacterized protein</fullName>
    </submittedName>
</protein>
<keyword evidence="1" id="KW-1133">Transmembrane helix</keyword>
<accession>X0U2I2</accession>
<keyword evidence="1" id="KW-0472">Membrane</keyword>
<proteinExistence type="predicted"/>
<gene>
    <name evidence="2" type="ORF">S01H1_04132</name>
</gene>
<keyword evidence="1" id="KW-0812">Transmembrane</keyword>